<evidence type="ECO:0000313" key="2">
    <source>
        <dbReference type="EMBL" id="KAL0396021.1"/>
    </source>
</evidence>
<sequence>MRINSSHNFNHVSKTSTESEVFKLEVSDNLGMMLVSVPLNGTNWLSWSRAVCRSLGAKSKFGFLTGECVKPWIKADCMVASCILSTISKDIVQAYM</sequence>
<proteinExistence type="predicted"/>
<feature type="domain" description="Retrotransposon Copia-like N-terminal" evidence="1">
    <location>
        <begin position="27"/>
        <end position="71"/>
    </location>
</feature>
<dbReference type="Pfam" id="PF14244">
    <property type="entry name" value="Retrotran_gag_3"/>
    <property type="match status" value="1"/>
</dbReference>
<organism evidence="2">
    <name type="scientific">Sesamum calycinum</name>
    <dbReference type="NCBI Taxonomy" id="2727403"/>
    <lineage>
        <taxon>Eukaryota</taxon>
        <taxon>Viridiplantae</taxon>
        <taxon>Streptophyta</taxon>
        <taxon>Embryophyta</taxon>
        <taxon>Tracheophyta</taxon>
        <taxon>Spermatophyta</taxon>
        <taxon>Magnoliopsida</taxon>
        <taxon>eudicotyledons</taxon>
        <taxon>Gunneridae</taxon>
        <taxon>Pentapetalae</taxon>
        <taxon>asterids</taxon>
        <taxon>lamiids</taxon>
        <taxon>Lamiales</taxon>
        <taxon>Pedaliaceae</taxon>
        <taxon>Sesamum</taxon>
    </lineage>
</organism>
<reference evidence="2" key="1">
    <citation type="submission" date="2020-06" db="EMBL/GenBank/DDBJ databases">
        <authorList>
            <person name="Li T."/>
            <person name="Hu X."/>
            <person name="Zhang T."/>
            <person name="Song X."/>
            <person name="Zhang H."/>
            <person name="Dai N."/>
            <person name="Sheng W."/>
            <person name="Hou X."/>
            <person name="Wei L."/>
        </authorList>
    </citation>
    <scope>NUCLEOTIDE SEQUENCE</scope>
    <source>
        <strain evidence="2">KEN8</strain>
        <tissue evidence="2">Leaf</tissue>
    </source>
</reference>
<gene>
    <name evidence="2" type="ORF">Scaly_0050500</name>
</gene>
<dbReference type="PANTHER" id="PTHR37610">
    <property type="entry name" value="CCHC-TYPE DOMAIN-CONTAINING PROTEIN"/>
    <property type="match status" value="1"/>
</dbReference>
<dbReference type="InterPro" id="IPR029472">
    <property type="entry name" value="Copia-like_N"/>
</dbReference>
<evidence type="ECO:0000259" key="1">
    <source>
        <dbReference type="Pfam" id="PF14244"/>
    </source>
</evidence>
<dbReference type="PANTHER" id="PTHR37610:SF40">
    <property type="entry name" value="OS01G0909600 PROTEIN"/>
    <property type="match status" value="1"/>
</dbReference>
<protein>
    <recommendedName>
        <fullName evidence="1">Retrotransposon Copia-like N-terminal domain-containing protein</fullName>
    </recommendedName>
</protein>
<accession>A0AAW2STU1</accession>
<reference evidence="2" key="2">
    <citation type="journal article" date="2024" name="Plant">
        <title>Genomic evolution and insights into agronomic trait innovations of Sesamum species.</title>
        <authorList>
            <person name="Miao H."/>
            <person name="Wang L."/>
            <person name="Qu L."/>
            <person name="Liu H."/>
            <person name="Sun Y."/>
            <person name="Le M."/>
            <person name="Wang Q."/>
            <person name="Wei S."/>
            <person name="Zheng Y."/>
            <person name="Lin W."/>
            <person name="Duan Y."/>
            <person name="Cao H."/>
            <person name="Xiong S."/>
            <person name="Wang X."/>
            <person name="Wei L."/>
            <person name="Li C."/>
            <person name="Ma Q."/>
            <person name="Ju M."/>
            <person name="Zhao R."/>
            <person name="Li G."/>
            <person name="Mu C."/>
            <person name="Tian Q."/>
            <person name="Mei H."/>
            <person name="Zhang T."/>
            <person name="Gao T."/>
            <person name="Zhang H."/>
        </authorList>
    </citation>
    <scope>NUCLEOTIDE SEQUENCE</scope>
    <source>
        <strain evidence="2">KEN8</strain>
    </source>
</reference>
<dbReference type="AlphaFoldDB" id="A0AAW2STU1"/>
<name>A0AAW2STU1_9LAMI</name>
<comment type="caution">
    <text evidence="2">The sequence shown here is derived from an EMBL/GenBank/DDBJ whole genome shotgun (WGS) entry which is preliminary data.</text>
</comment>
<dbReference type="EMBL" id="JACGWM010000001">
    <property type="protein sequence ID" value="KAL0396021.1"/>
    <property type="molecule type" value="Genomic_DNA"/>
</dbReference>